<evidence type="ECO:0000313" key="12">
    <source>
        <dbReference type="Proteomes" id="UP001565368"/>
    </source>
</evidence>
<evidence type="ECO:0000256" key="10">
    <source>
        <dbReference type="SAM" id="Phobius"/>
    </source>
</evidence>
<protein>
    <recommendedName>
        <fullName evidence="13">OPT family small oligopeptide transporter</fullName>
    </recommendedName>
</protein>
<dbReference type="InterPro" id="IPR004813">
    <property type="entry name" value="OPT"/>
</dbReference>
<evidence type="ECO:0000313" key="11">
    <source>
        <dbReference type="EMBL" id="KAL1409021.1"/>
    </source>
</evidence>
<feature type="transmembrane region" description="Helical" evidence="10">
    <location>
        <begin position="523"/>
        <end position="546"/>
    </location>
</feature>
<dbReference type="EMBL" id="JBBXJM010000004">
    <property type="protein sequence ID" value="KAL1409021.1"/>
    <property type="molecule type" value="Genomic_DNA"/>
</dbReference>
<dbReference type="Pfam" id="PF03169">
    <property type="entry name" value="OPT"/>
    <property type="match status" value="1"/>
</dbReference>
<dbReference type="PANTHER" id="PTHR22601">
    <property type="entry name" value="ISP4 LIKE PROTEIN"/>
    <property type="match status" value="1"/>
</dbReference>
<dbReference type="NCBIfam" id="TIGR00728">
    <property type="entry name" value="OPT_sfam"/>
    <property type="match status" value="1"/>
</dbReference>
<gene>
    <name evidence="11" type="ORF">Q8F55_005845</name>
</gene>
<name>A0ABR3Q3I6_9TREE</name>
<evidence type="ECO:0000256" key="5">
    <source>
        <dbReference type="ARBA" id="ARBA00022856"/>
    </source>
</evidence>
<dbReference type="InterPro" id="IPR004648">
    <property type="entry name" value="Oligpept_transpt"/>
</dbReference>
<keyword evidence="4 10" id="KW-0812">Transmembrane</keyword>
<evidence type="ECO:0000256" key="8">
    <source>
        <dbReference type="ARBA" id="ARBA00023136"/>
    </source>
</evidence>
<comment type="subcellular location">
    <subcellularLocation>
        <location evidence="1">Membrane</location>
        <topology evidence="1">Multi-pass membrane protein</topology>
    </subcellularLocation>
</comment>
<feature type="transmembrane region" description="Helical" evidence="10">
    <location>
        <begin position="219"/>
        <end position="240"/>
    </location>
</feature>
<evidence type="ECO:0000256" key="9">
    <source>
        <dbReference type="SAM" id="MobiDB-lite"/>
    </source>
</evidence>
<feature type="transmembrane region" description="Helical" evidence="10">
    <location>
        <begin position="687"/>
        <end position="706"/>
    </location>
</feature>
<keyword evidence="7 10" id="KW-1133">Transmembrane helix</keyword>
<keyword evidence="12" id="KW-1185">Reference proteome</keyword>
<reference evidence="11 12" key="1">
    <citation type="submission" date="2023-08" db="EMBL/GenBank/DDBJ databases">
        <title>Annotated Genome Sequence of Vanrija albida AlHP1.</title>
        <authorList>
            <person name="Herzog R."/>
        </authorList>
    </citation>
    <scope>NUCLEOTIDE SEQUENCE [LARGE SCALE GENOMIC DNA]</scope>
    <source>
        <strain evidence="11 12">AlHP1</strain>
    </source>
</reference>
<proteinExistence type="inferred from homology"/>
<evidence type="ECO:0000256" key="1">
    <source>
        <dbReference type="ARBA" id="ARBA00004141"/>
    </source>
</evidence>
<feature type="transmembrane region" description="Helical" evidence="10">
    <location>
        <begin position="838"/>
        <end position="861"/>
    </location>
</feature>
<feature type="transmembrane region" description="Helical" evidence="10">
    <location>
        <begin position="605"/>
        <end position="626"/>
    </location>
</feature>
<keyword evidence="5" id="KW-0571">Peptide transport</keyword>
<feature type="compositionally biased region" description="Basic and acidic residues" evidence="9">
    <location>
        <begin position="133"/>
        <end position="150"/>
    </location>
</feature>
<feature type="transmembrane region" description="Helical" evidence="10">
    <location>
        <begin position="578"/>
        <end position="598"/>
    </location>
</feature>
<feature type="transmembrane region" description="Helical" evidence="10">
    <location>
        <begin position="755"/>
        <end position="779"/>
    </location>
</feature>
<feature type="region of interest" description="Disordered" evidence="9">
    <location>
        <begin position="127"/>
        <end position="166"/>
    </location>
</feature>
<comment type="similarity">
    <text evidence="2">Belongs to the oligopeptide OPT transporter family.</text>
</comment>
<feature type="transmembrane region" description="Helical" evidence="10">
    <location>
        <begin position="313"/>
        <end position="334"/>
    </location>
</feature>
<keyword evidence="3" id="KW-0813">Transport</keyword>
<evidence type="ECO:0000256" key="7">
    <source>
        <dbReference type="ARBA" id="ARBA00022989"/>
    </source>
</evidence>
<evidence type="ECO:0000256" key="2">
    <source>
        <dbReference type="ARBA" id="ARBA00008807"/>
    </source>
</evidence>
<dbReference type="Proteomes" id="UP001565368">
    <property type="component" value="Unassembled WGS sequence"/>
</dbReference>
<feature type="transmembrane region" description="Helical" evidence="10">
    <location>
        <begin position="451"/>
        <end position="471"/>
    </location>
</feature>
<feature type="transmembrane region" description="Helical" evidence="10">
    <location>
        <begin position="806"/>
        <end position="826"/>
    </location>
</feature>
<accession>A0ABR3Q3I6</accession>
<dbReference type="RefSeq" id="XP_069208965.1">
    <property type="nucleotide sequence ID" value="XM_069354323.1"/>
</dbReference>
<evidence type="ECO:0000256" key="4">
    <source>
        <dbReference type="ARBA" id="ARBA00022692"/>
    </source>
</evidence>
<organism evidence="11 12">
    <name type="scientific">Vanrija albida</name>
    <dbReference type="NCBI Taxonomy" id="181172"/>
    <lineage>
        <taxon>Eukaryota</taxon>
        <taxon>Fungi</taxon>
        <taxon>Dikarya</taxon>
        <taxon>Basidiomycota</taxon>
        <taxon>Agaricomycotina</taxon>
        <taxon>Tremellomycetes</taxon>
        <taxon>Trichosporonales</taxon>
        <taxon>Trichosporonaceae</taxon>
        <taxon>Vanrija</taxon>
    </lineage>
</organism>
<evidence type="ECO:0000256" key="3">
    <source>
        <dbReference type="ARBA" id="ARBA00022448"/>
    </source>
</evidence>
<dbReference type="GeneID" id="95986888"/>
<keyword evidence="8 10" id="KW-0472">Membrane</keyword>
<sequence>MPRIAGAIFGAASELGAECTYSAQRTAHRWLRMVQSLVAPAAAILKLEVEAASPLPRPLPRPLAAATLRWATGASDQASFGQLARRQLTTSTPLGQATRMGNLKHDTIEPVDVAELAYDEKGRGLLGAEVLDGGDHGDKTEKHTDRRDSDTDSDTPPAQVGPDGEPIIVTGADAANYLLSLRDDHDPALTFRSLFIGTLVSAFQAAMNQIYNFKPSAGGITGSFIVLIIWFLGRLYTFVLPRGDKLEAKFREKHGPDARRPWWLWVAIVLNSGKFGLKEHAIAAIMSSSASNGAASVSVFTVQNLFYDQKLSANTVILTTLSISLFGYGLTGLLRPITVWHPEAVYWGNIPIVKTLQALHWDKFKTSKPLRYFWYAALGMFSYEWFPAYIFPWLNAVSIPCLASMKTTGSRASILTNLFGGSLSNEGLGILNFSFDWQYITSGSTALPLKWQANFIAGYIVCWIAFLGVYYGNAWGARDLPFLSSSLRTQSGARYSSLKVFKNGVLDKAALADYGLPRLTATYAFASTVGTMAIGGLIAHCILFWGPDIVRSIKNLRKGKSDDRHHAAMVRDYPEAPWWWYVSVLVFAFVLGIVAVVTKNLGIPVWAYVVALLLGIAIAPFSTLLYSRFGNGIATNQVMKMVAGLTIPGRPIGNLYFSAWSHTVIANSLNLASDLKMGEYLKIDPRVMFLTQIWGTVFGAFINYVVMISIVNAHRDLLVDTNGSAQWSGQAFQSMNNQATTWALAKYIYSLQGKYYIVPFGLLIGFGFVVLHRIFVIFVPRIGGISTREVNLPTFFMYTGWLGYNQTQSCTVLSGVLAGFFVQYYLRNYRPRIFKDFQYLVTAGFDGGSLFVVFILSFAVLGAGGPSIPFPTWWGNPNTETTFVDHCPQPS</sequence>
<comment type="caution">
    <text evidence="11">The sequence shown here is derived from an EMBL/GenBank/DDBJ whole genome shotgun (WGS) entry which is preliminary data.</text>
</comment>
<feature type="transmembrane region" description="Helical" evidence="10">
    <location>
        <begin position="372"/>
        <end position="390"/>
    </location>
</feature>
<keyword evidence="6" id="KW-0653">Protein transport</keyword>
<evidence type="ECO:0000256" key="6">
    <source>
        <dbReference type="ARBA" id="ARBA00022927"/>
    </source>
</evidence>
<evidence type="ECO:0008006" key="13">
    <source>
        <dbReference type="Google" id="ProtNLM"/>
    </source>
</evidence>